<dbReference type="HOGENOM" id="CLU_007946_13_0_1"/>
<evidence type="ECO:0000313" key="8">
    <source>
        <dbReference type="EMBL" id="ERF69015.1"/>
    </source>
</evidence>
<dbReference type="eggNOG" id="KOG1286">
    <property type="taxonomic scope" value="Eukaryota"/>
</dbReference>
<evidence type="ECO:0000256" key="4">
    <source>
        <dbReference type="ARBA" id="ARBA00023136"/>
    </source>
</evidence>
<dbReference type="InterPro" id="IPR050524">
    <property type="entry name" value="APC_YAT"/>
</dbReference>
<dbReference type="PANTHER" id="PTHR43341">
    <property type="entry name" value="AMINO ACID PERMEASE"/>
    <property type="match status" value="1"/>
</dbReference>
<dbReference type="PANTHER" id="PTHR43341:SF35">
    <property type="entry name" value="ACID TRANSPORTER, PUTATIVE-RELATED"/>
    <property type="match status" value="1"/>
</dbReference>
<dbReference type="InterPro" id="IPR004841">
    <property type="entry name" value="AA-permease/SLC12A_dom"/>
</dbReference>
<dbReference type="OrthoDB" id="3900342at2759"/>
<evidence type="ECO:0000259" key="7">
    <source>
        <dbReference type="Pfam" id="PF00324"/>
    </source>
</evidence>
<feature type="transmembrane region" description="Helical" evidence="6">
    <location>
        <begin position="305"/>
        <end position="326"/>
    </location>
</feature>
<dbReference type="Pfam" id="PF00324">
    <property type="entry name" value="AA_permease"/>
    <property type="match status" value="1"/>
</dbReference>
<evidence type="ECO:0000256" key="2">
    <source>
        <dbReference type="ARBA" id="ARBA00022692"/>
    </source>
</evidence>
<evidence type="ECO:0000256" key="6">
    <source>
        <dbReference type="SAM" id="Phobius"/>
    </source>
</evidence>
<dbReference type="EMBL" id="KE721476">
    <property type="protein sequence ID" value="ERF69015.1"/>
    <property type="molecule type" value="Genomic_DNA"/>
</dbReference>
<feature type="transmembrane region" description="Helical" evidence="6">
    <location>
        <begin position="32"/>
        <end position="54"/>
    </location>
</feature>
<feature type="transmembrane region" description="Helical" evidence="6">
    <location>
        <begin position="390"/>
        <end position="412"/>
    </location>
</feature>
<keyword evidence="2 6" id="KW-0812">Transmembrane</keyword>
<feature type="transmembrane region" description="Helical" evidence="6">
    <location>
        <begin position="359"/>
        <end position="378"/>
    </location>
</feature>
<dbReference type="GO" id="GO:0015171">
    <property type="term" value="F:amino acid transmembrane transporter activity"/>
    <property type="evidence" value="ECO:0007669"/>
    <property type="project" value="TreeGrafter"/>
</dbReference>
<feature type="transmembrane region" description="Helical" evidence="6">
    <location>
        <begin position="60"/>
        <end position="84"/>
    </location>
</feature>
<dbReference type="RefSeq" id="XP_007805363.1">
    <property type="nucleotide sequence ID" value="XM_007807172.1"/>
</dbReference>
<keyword evidence="9" id="KW-1185">Reference proteome</keyword>
<name>U1HFW5_ENDPU</name>
<dbReference type="AlphaFoldDB" id="U1HFW5"/>
<dbReference type="GO" id="GO:0016020">
    <property type="term" value="C:membrane"/>
    <property type="evidence" value="ECO:0007669"/>
    <property type="project" value="UniProtKB-SubCell"/>
</dbReference>
<dbReference type="Gene3D" id="1.20.1740.10">
    <property type="entry name" value="Amino acid/polyamine transporter I"/>
    <property type="match status" value="1"/>
</dbReference>
<evidence type="ECO:0000313" key="9">
    <source>
        <dbReference type="Proteomes" id="UP000019373"/>
    </source>
</evidence>
<comment type="subcellular location">
    <subcellularLocation>
        <location evidence="1">Membrane</location>
        <topology evidence="1">Multi-pass membrane protein</topology>
    </subcellularLocation>
</comment>
<gene>
    <name evidence="8" type="ORF">EPUS_06702</name>
</gene>
<protein>
    <recommendedName>
        <fullName evidence="7">Amino acid permease/ SLC12A domain-containing protein</fullName>
    </recommendedName>
</protein>
<feature type="transmembrane region" description="Helical" evidence="6">
    <location>
        <begin position="105"/>
        <end position="129"/>
    </location>
</feature>
<sequence length="562" mass="63247">MPPPANGHELPGEVEDDPNGLRQDLDERHVNMIAFSSVLGIGLFLQAGRVIYYAGPSLALFAYLLTGTVMWSAMACLGEMTALFPVKGAVFEFPGRFLDEAVGYAVGWMAWYFYVVVVAAEVTAVSQLFKFQFDPSYLAQVGYPEQTLQWGVGLKTNPAVWATILLIIMGVANLLPVRAYGEIEYVIGVCKMLFICMLIILNVVINTASFGTNEPSHFKYYEEPYSFQSQNFTLHGNTITGGPGHLASMWTAMTTTMFGMAGFDASIKLATRKISLRIILLYTLATFTAGLNVPYTDPNLKSLAAFLNAFYVFSATSAGINALYLASRLLHALACIPEAWPRWSLTMTLRSKLQRTSYGVPKAAVFASWLFGLLGFLAVKPTSAEILGRIAINSVVSNLIVYCLICASYLRFYKCINRAARGVDPEVDQNVEAYNRENDSMYPYKSHLQYLRAWYGLCGTFLFALFNGWRSVVSPMSISSFLASYFNIPVFLVLILAYRIKLDSWDPRQWIIRANQDLRNPVSVTEQDPRLRRGRLRRRDRNVYWSRENARGFLQWIWVWLL</sequence>
<reference evidence="9" key="1">
    <citation type="journal article" date="2014" name="BMC Genomics">
        <title>Genome characteristics reveal the impact of lichenization on lichen-forming fungus Endocarpon pusillum Hedwig (Verrucariales, Ascomycota).</title>
        <authorList>
            <person name="Wang Y.-Y."/>
            <person name="Liu B."/>
            <person name="Zhang X.-Y."/>
            <person name="Zhou Q.-M."/>
            <person name="Zhang T."/>
            <person name="Li H."/>
            <person name="Yu Y.-F."/>
            <person name="Zhang X.-L."/>
            <person name="Hao X.-Y."/>
            <person name="Wang M."/>
            <person name="Wang L."/>
            <person name="Wei J.-C."/>
        </authorList>
    </citation>
    <scope>NUCLEOTIDE SEQUENCE [LARGE SCALE GENOMIC DNA]</scope>
    <source>
        <strain evidence="9">Z07020 / HMAS-L-300199</strain>
    </source>
</reference>
<feature type="transmembrane region" description="Helical" evidence="6">
    <location>
        <begin position="481"/>
        <end position="500"/>
    </location>
</feature>
<keyword evidence="3 6" id="KW-1133">Transmembrane helix</keyword>
<feature type="transmembrane region" description="Helical" evidence="6">
    <location>
        <begin position="274"/>
        <end position="293"/>
    </location>
</feature>
<keyword evidence="4 6" id="KW-0472">Membrane</keyword>
<evidence type="ECO:0000256" key="1">
    <source>
        <dbReference type="ARBA" id="ARBA00004141"/>
    </source>
</evidence>
<evidence type="ECO:0000256" key="5">
    <source>
        <dbReference type="SAM" id="MobiDB-lite"/>
    </source>
</evidence>
<feature type="transmembrane region" description="Helical" evidence="6">
    <location>
        <begin position="192"/>
        <end position="211"/>
    </location>
</feature>
<feature type="transmembrane region" description="Helical" evidence="6">
    <location>
        <begin position="450"/>
        <end position="469"/>
    </location>
</feature>
<feature type="region of interest" description="Disordered" evidence="5">
    <location>
        <begin position="1"/>
        <end position="21"/>
    </location>
</feature>
<feature type="domain" description="Amino acid permease/ SLC12A" evidence="7">
    <location>
        <begin position="29"/>
        <end position="508"/>
    </location>
</feature>
<feature type="transmembrane region" description="Helical" evidence="6">
    <location>
        <begin position="247"/>
        <end position="267"/>
    </location>
</feature>
<evidence type="ECO:0000256" key="3">
    <source>
        <dbReference type="ARBA" id="ARBA00022989"/>
    </source>
</evidence>
<accession>U1HFW5</accession>
<dbReference type="OMA" id="IVYATIC"/>
<organism evidence="8 9">
    <name type="scientific">Endocarpon pusillum (strain Z07020 / HMAS-L-300199)</name>
    <name type="common">Lichen-forming fungus</name>
    <dbReference type="NCBI Taxonomy" id="1263415"/>
    <lineage>
        <taxon>Eukaryota</taxon>
        <taxon>Fungi</taxon>
        <taxon>Dikarya</taxon>
        <taxon>Ascomycota</taxon>
        <taxon>Pezizomycotina</taxon>
        <taxon>Eurotiomycetes</taxon>
        <taxon>Chaetothyriomycetidae</taxon>
        <taxon>Verrucariales</taxon>
        <taxon>Verrucariaceae</taxon>
        <taxon>Endocarpon</taxon>
    </lineage>
</organism>
<feature type="transmembrane region" description="Helical" evidence="6">
    <location>
        <begin position="159"/>
        <end position="180"/>
    </location>
</feature>
<dbReference type="Proteomes" id="UP000019373">
    <property type="component" value="Unassembled WGS sequence"/>
</dbReference>
<dbReference type="GeneID" id="19241595"/>
<proteinExistence type="predicted"/>